<organism evidence="1 2">
    <name type="scientific">Ceratodon purpureus</name>
    <name type="common">Fire moss</name>
    <name type="synonym">Dicranum purpureum</name>
    <dbReference type="NCBI Taxonomy" id="3225"/>
    <lineage>
        <taxon>Eukaryota</taxon>
        <taxon>Viridiplantae</taxon>
        <taxon>Streptophyta</taxon>
        <taxon>Embryophyta</taxon>
        <taxon>Bryophyta</taxon>
        <taxon>Bryophytina</taxon>
        <taxon>Bryopsida</taxon>
        <taxon>Dicranidae</taxon>
        <taxon>Pseudoditrichales</taxon>
        <taxon>Ditrichaceae</taxon>
        <taxon>Ceratodon</taxon>
    </lineage>
</organism>
<dbReference type="Proteomes" id="UP000822688">
    <property type="component" value="Chromosome 1"/>
</dbReference>
<evidence type="ECO:0000313" key="1">
    <source>
        <dbReference type="EMBL" id="KAG0589691.1"/>
    </source>
</evidence>
<sequence>MRKLQRNAPQTKLTCLHRMCACPPPFSLTSTPPRFPIHHSITHTARQIGFSCTWCRKSAELAGRFRDRAFAQVRVRVWQSGDPLRVGHHRHSRRFMVERWNFAA</sequence>
<keyword evidence="2" id="KW-1185">Reference proteome</keyword>
<gene>
    <name evidence="1" type="ORF">KC19_1G040000</name>
</gene>
<comment type="caution">
    <text evidence="1">The sequence shown here is derived from an EMBL/GenBank/DDBJ whole genome shotgun (WGS) entry which is preliminary data.</text>
</comment>
<evidence type="ECO:0000313" key="2">
    <source>
        <dbReference type="Proteomes" id="UP000822688"/>
    </source>
</evidence>
<reference evidence="1" key="1">
    <citation type="submission" date="2020-06" db="EMBL/GenBank/DDBJ databases">
        <title>WGS assembly of Ceratodon purpureus strain R40.</title>
        <authorList>
            <person name="Carey S.B."/>
            <person name="Jenkins J."/>
            <person name="Shu S."/>
            <person name="Lovell J.T."/>
            <person name="Sreedasyam A."/>
            <person name="Maumus F."/>
            <person name="Tiley G.P."/>
            <person name="Fernandez-Pozo N."/>
            <person name="Barry K."/>
            <person name="Chen C."/>
            <person name="Wang M."/>
            <person name="Lipzen A."/>
            <person name="Daum C."/>
            <person name="Saski C.A."/>
            <person name="Payton A.C."/>
            <person name="Mcbreen J.C."/>
            <person name="Conrad R.E."/>
            <person name="Kollar L.M."/>
            <person name="Olsson S."/>
            <person name="Huttunen S."/>
            <person name="Landis J.B."/>
            <person name="Wickett N.J."/>
            <person name="Johnson M.G."/>
            <person name="Rensing S.A."/>
            <person name="Grimwood J."/>
            <person name="Schmutz J."/>
            <person name="Mcdaniel S.F."/>
        </authorList>
    </citation>
    <scope>NUCLEOTIDE SEQUENCE</scope>
    <source>
        <strain evidence="1">R40</strain>
    </source>
</reference>
<proteinExistence type="predicted"/>
<dbReference type="EMBL" id="CM026421">
    <property type="protein sequence ID" value="KAG0589691.1"/>
    <property type="molecule type" value="Genomic_DNA"/>
</dbReference>
<accession>A0A8T0J492</accession>
<protein>
    <submittedName>
        <fullName evidence="1">Uncharacterized protein</fullName>
    </submittedName>
</protein>
<dbReference type="AlphaFoldDB" id="A0A8T0J492"/>
<name>A0A8T0J492_CERPU</name>